<evidence type="ECO:0000313" key="2">
    <source>
        <dbReference type="Proteomes" id="UP000030653"/>
    </source>
</evidence>
<evidence type="ECO:0000313" key="1">
    <source>
        <dbReference type="EMBL" id="EJU02217.1"/>
    </source>
</evidence>
<dbReference type="EMBL" id="JH795862">
    <property type="protein sequence ID" value="EJU02217.1"/>
    <property type="molecule type" value="Genomic_DNA"/>
</dbReference>
<dbReference type="RefSeq" id="XP_040629114.1">
    <property type="nucleotide sequence ID" value="XM_040772617.1"/>
</dbReference>
<keyword evidence="2" id="KW-1185">Reference proteome</keyword>
<name>M5G8P9_DACPD</name>
<dbReference type="GeneID" id="63687679"/>
<accession>M5G8P9</accession>
<protein>
    <submittedName>
        <fullName evidence="1">Uncharacterized protein</fullName>
    </submittedName>
</protein>
<dbReference type="AlphaFoldDB" id="M5G8P9"/>
<organism evidence="1 2">
    <name type="scientific">Dacryopinax primogenitus (strain DJM 731)</name>
    <name type="common">Brown rot fungus</name>
    <dbReference type="NCBI Taxonomy" id="1858805"/>
    <lineage>
        <taxon>Eukaryota</taxon>
        <taxon>Fungi</taxon>
        <taxon>Dikarya</taxon>
        <taxon>Basidiomycota</taxon>
        <taxon>Agaricomycotina</taxon>
        <taxon>Dacrymycetes</taxon>
        <taxon>Dacrymycetales</taxon>
        <taxon>Dacrymycetaceae</taxon>
        <taxon>Dacryopinax</taxon>
    </lineage>
</organism>
<reference evidence="1 2" key="1">
    <citation type="journal article" date="2012" name="Science">
        <title>The Paleozoic origin of enzymatic lignin decomposition reconstructed from 31 fungal genomes.</title>
        <authorList>
            <person name="Floudas D."/>
            <person name="Binder M."/>
            <person name="Riley R."/>
            <person name="Barry K."/>
            <person name="Blanchette R.A."/>
            <person name="Henrissat B."/>
            <person name="Martinez A.T."/>
            <person name="Otillar R."/>
            <person name="Spatafora J.W."/>
            <person name="Yadav J.S."/>
            <person name="Aerts A."/>
            <person name="Benoit I."/>
            <person name="Boyd A."/>
            <person name="Carlson A."/>
            <person name="Copeland A."/>
            <person name="Coutinho P.M."/>
            <person name="de Vries R.P."/>
            <person name="Ferreira P."/>
            <person name="Findley K."/>
            <person name="Foster B."/>
            <person name="Gaskell J."/>
            <person name="Glotzer D."/>
            <person name="Gorecki P."/>
            <person name="Heitman J."/>
            <person name="Hesse C."/>
            <person name="Hori C."/>
            <person name="Igarashi K."/>
            <person name="Jurgens J.A."/>
            <person name="Kallen N."/>
            <person name="Kersten P."/>
            <person name="Kohler A."/>
            <person name="Kuees U."/>
            <person name="Kumar T.K.A."/>
            <person name="Kuo A."/>
            <person name="LaButti K."/>
            <person name="Larrondo L.F."/>
            <person name="Lindquist E."/>
            <person name="Ling A."/>
            <person name="Lombard V."/>
            <person name="Lucas S."/>
            <person name="Lundell T."/>
            <person name="Martin R."/>
            <person name="McLaughlin D.J."/>
            <person name="Morgenstern I."/>
            <person name="Morin E."/>
            <person name="Murat C."/>
            <person name="Nagy L.G."/>
            <person name="Nolan M."/>
            <person name="Ohm R.A."/>
            <person name="Patyshakuliyeva A."/>
            <person name="Rokas A."/>
            <person name="Ruiz-Duenas F.J."/>
            <person name="Sabat G."/>
            <person name="Salamov A."/>
            <person name="Samejima M."/>
            <person name="Schmutz J."/>
            <person name="Slot J.C."/>
            <person name="St John F."/>
            <person name="Stenlid J."/>
            <person name="Sun H."/>
            <person name="Sun S."/>
            <person name="Syed K."/>
            <person name="Tsang A."/>
            <person name="Wiebenga A."/>
            <person name="Young D."/>
            <person name="Pisabarro A."/>
            <person name="Eastwood D.C."/>
            <person name="Martin F."/>
            <person name="Cullen D."/>
            <person name="Grigoriev I.V."/>
            <person name="Hibbett D.S."/>
        </authorList>
    </citation>
    <scope>NUCLEOTIDE SEQUENCE [LARGE SCALE GENOMIC DNA]</scope>
    <source>
        <strain evidence="1 2">DJM-731 SS1</strain>
    </source>
</reference>
<sequence>MARIEPGLPHWLSHLPYGHYGIAYDFDTAALVEDPPMGWGARHPCLVFSCHPCHATIWPSLCPKVDVLWRWLTLAILPTTPPLERTRASLVLCHDHFSSADVLRPSGQHVPLMSSSWAAPKATNSLVRSLPILTRPT</sequence>
<dbReference type="Proteomes" id="UP000030653">
    <property type="component" value="Unassembled WGS sequence"/>
</dbReference>
<proteinExistence type="predicted"/>
<gene>
    <name evidence="1" type="ORF">DACRYDRAFT_21941</name>
</gene>
<dbReference type="HOGENOM" id="CLU_1865058_0_0_1"/>